<evidence type="ECO:0000256" key="1">
    <source>
        <dbReference type="SAM" id="Phobius"/>
    </source>
</evidence>
<keyword evidence="1" id="KW-0812">Transmembrane</keyword>
<organism evidence="2 3">
    <name type="scientific">Corynebacterium mendelii</name>
    <dbReference type="NCBI Taxonomy" id="2765362"/>
    <lineage>
        <taxon>Bacteria</taxon>
        <taxon>Bacillati</taxon>
        <taxon>Actinomycetota</taxon>
        <taxon>Actinomycetes</taxon>
        <taxon>Mycobacteriales</taxon>
        <taxon>Corynebacteriaceae</taxon>
        <taxon>Corynebacterium</taxon>
    </lineage>
</organism>
<gene>
    <name evidence="2" type="ORF">JZY06_00465</name>
</gene>
<dbReference type="GO" id="GO:0016020">
    <property type="term" value="C:membrane"/>
    <property type="evidence" value="ECO:0007669"/>
    <property type="project" value="InterPro"/>
</dbReference>
<dbReference type="Proteomes" id="UP000664332">
    <property type="component" value="Unassembled WGS sequence"/>
</dbReference>
<dbReference type="InterPro" id="IPR003425">
    <property type="entry name" value="CCB3/YggT"/>
</dbReference>
<dbReference type="EMBL" id="JAFLEQ010000003">
    <property type="protein sequence ID" value="MBN9643109.1"/>
    <property type="molecule type" value="Genomic_DNA"/>
</dbReference>
<name>A0A939DYF3_9CORY</name>
<keyword evidence="1" id="KW-0472">Membrane</keyword>
<keyword evidence="3" id="KW-1185">Reference proteome</keyword>
<dbReference type="RefSeq" id="WP_207117518.1">
    <property type="nucleotide sequence ID" value="NZ_JAFLEQ010000003.1"/>
</dbReference>
<feature type="transmembrane region" description="Helical" evidence="1">
    <location>
        <begin position="71"/>
        <end position="95"/>
    </location>
</feature>
<evidence type="ECO:0000313" key="2">
    <source>
        <dbReference type="EMBL" id="MBN9643109.1"/>
    </source>
</evidence>
<reference evidence="2" key="1">
    <citation type="submission" date="2021-03" db="EMBL/GenBank/DDBJ databases">
        <authorList>
            <person name="Sun Q."/>
        </authorList>
    </citation>
    <scope>NUCLEOTIDE SEQUENCE</scope>
    <source>
        <strain evidence="2">CCM 8862</strain>
    </source>
</reference>
<accession>A0A939DYF3</accession>
<dbReference type="AlphaFoldDB" id="A0A939DYF3"/>
<evidence type="ECO:0000313" key="3">
    <source>
        <dbReference type="Proteomes" id="UP000664332"/>
    </source>
</evidence>
<protein>
    <submittedName>
        <fullName evidence="2">YggT family protein</fullName>
    </submittedName>
</protein>
<comment type="caution">
    <text evidence="2">The sequence shown here is derived from an EMBL/GenBank/DDBJ whole genome shotgun (WGS) entry which is preliminary data.</text>
</comment>
<feature type="transmembrane region" description="Helical" evidence="1">
    <location>
        <begin position="6"/>
        <end position="25"/>
    </location>
</feature>
<proteinExistence type="predicted"/>
<dbReference type="Pfam" id="PF02325">
    <property type="entry name" value="CCB3_YggT"/>
    <property type="match status" value="1"/>
</dbReference>
<keyword evidence="1" id="KW-1133">Transmembrane helix</keyword>
<sequence>MSILKAVLLIAISVYVYVLIARIIIEMIGSFSRNFQPPRWFSIIAEPLFVLTDPPLRALRRVIPPLKLGNIALDVSVLVLFFGLQLLTWAIGVYFPG</sequence>